<keyword evidence="3" id="KW-1185">Reference proteome</keyword>
<keyword evidence="1" id="KW-0812">Transmembrane</keyword>
<evidence type="ECO:0000256" key="1">
    <source>
        <dbReference type="SAM" id="Phobius"/>
    </source>
</evidence>
<feature type="transmembrane region" description="Helical" evidence="1">
    <location>
        <begin position="21"/>
        <end position="49"/>
    </location>
</feature>
<reference evidence="3" key="1">
    <citation type="journal article" date="2019" name="Int. J. Syst. Evol. Microbiol.">
        <title>The Global Catalogue of Microorganisms (GCM) 10K type strain sequencing project: providing services to taxonomists for standard genome sequencing and annotation.</title>
        <authorList>
            <consortium name="The Broad Institute Genomics Platform"/>
            <consortium name="The Broad Institute Genome Sequencing Center for Infectious Disease"/>
            <person name="Wu L."/>
            <person name="Ma J."/>
        </authorList>
    </citation>
    <scope>NUCLEOTIDE SEQUENCE [LARGE SCALE GENOMIC DNA]</scope>
    <source>
        <strain evidence="3">CGMCC 4.1622</strain>
    </source>
</reference>
<feature type="transmembrane region" description="Helical" evidence="1">
    <location>
        <begin position="83"/>
        <end position="101"/>
    </location>
</feature>
<dbReference type="InterPro" id="IPR045931">
    <property type="entry name" value="DUF6350"/>
</dbReference>
<feature type="transmembrane region" description="Helical" evidence="1">
    <location>
        <begin position="432"/>
        <end position="455"/>
    </location>
</feature>
<dbReference type="Pfam" id="PF19877">
    <property type="entry name" value="DUF6350"/>
    <property type="match status" value="1"/>
</dbReference>
<feature type="transmembrane region" description="Helical" evidence="1">
    <location>
        <begin position="113"/>
        <end position="134"/>
    </location>
</feature>
<organism evidence="2 3">
    <name type="scientific">Kitasatospora cinereorecta</name>
    <dbReference type="NCBI Taxonomy" id="285560"/>
    <lineage>
        <taxon>Bacteria</taxon>
        <taxon>Bacillati</taxon>
        <taxon>Actinomycetota</taxon>
        <taxon>Actinomycetes</taxon>
        <taxon>Kitasatosporales</taxon>
        <taxon>Streptomycetaceae</taxon>
        <taxon>Kitasatospora</taxon>
    </lineage>
</organism>
<name>A0ABW0VQX0_9ACTN</name>
<feature type="transmembrane region" description="Helical" evidence="1">
    <location>
        <begin position="320"/>
        <end position="339"/>
    </location>
</feature>
<feature type="transmembrane region" description="Helical" evidence="1">
    <location>
        <begin position="256"/>
        <end position="281"/>
    </location>
</feature>
<comment type="caution">
    <text evidence="2">The sequence shown here is derived from an EMBL/GenBank/DDBJ whole genome shotgun (WGS) entry which is preliminary data.</text>
</comment>
<dbReference type="RefSeq" id="WP_380232770.1">
    <property type="nucleotide sequence ID" value="NZ_JBHSOC010000141.1"/>
</dbReference>
<sequence length="517" mass="51664">MTQLMGRPILGVPSELGTRSALADLLTGVRTALLTLAVVAVPVLGLWVIAPFGDDSAADAARVASALWLLGHGAPLTRGEAEAPLTMAPLLLTACSAVLLCRAGRRIGRRGRLHWRAPLALCAGYLLVAAGAVAQCAVPEAGLRARPLPDLAAVAVLAGLSVGYGVRSAGGRPGVIGGPGVVGGPGAAGSGAAGGAPRALDRLPAWARPPGAFPVAARAGLAWLLGAAAVGGTVLTVAVVLGQAGRSAHGLGSDPAAYLGMLLASAILLPNAVVWAAAYALGPGFTVGTGTVAAPLGTHLAAVPDFPLLALVAPDGGPDWRLLACALPFAAGVVPALLLGRAGVAPAVAATADDWPVDRNGAPHVVWTADGERADGGGREPEAAGWGAAGTAVAVLLAAVVAGVGAGVVAWAAGGTLGAGRMAELGPVAWQVAAATAAWFAVVAVPVALAARWWAMRSRATSWRDRLGRWTVRRTAPVRVALHRLLARASELRSPLARWRERRAAVDIDGEPDPLDG</sequence>
<evidence type="ECO:0000313" key="3">
    <source>
        <dbReference type="Proteomes" id="UP001596066"/>
    </source>
</evidence>
<evidence type="ECO:0000313" key="2">
    <source>
        <dbReference type="EMBL" id="MFC5647199.1"/>
    </source>
</evidence>
<feature type="transmembrane region" description="Helical" evidence="1">
    <location>
        <begin position="221"/>
        <end position="244"/>
    </location>
</feature>
<proteinExistence type="predicted"/>
<keyword evidence="1" id="KW-0472">Membrane</keyword>
<accession>A0ABW0VQX0</accession>
<dbReference type="Proteomes" id="UP001596066">
    <property type="component" value="Unassembled WGS sequence"/>
</dbReference>
<dbReference type="EMBL" id="JBHSOC010000141">
    <property type="protein sequence ID" value="MFC5647199.1"/>
    <property type="molecule type" value="Genomic_DNA"/>
</dbReference>
<keyword evidence="1" id="KW-1133">Transmembrane helix</keyword>
<protein>
    <submittedName>
        <fullName evidence="2">DUF6350 family protein</fullName>
    </submittedName>
</protein>
<gene>
    <name evidence="2" type="ORF">ACFPZF_38425</name>
</gene>
<feature type="transmembrane region" description="Helical" evidence="1">
    <location>
        <begin position="383"/>
        <end position="412"/>
    </location>
</feature>